<dbReference type="Pfam" id="PF13549">
    <property type="entry name" value="ATP-grasp_5"/>
    <property type="match status" value="1"/>
</dbReference>
<dbReference type="Gene3D" id="3.40.50.720">
    <property type="entry name" value="NAD(P)-binding Rossmann-like Domain"/>
    <property type="match status" value="1"/>
</dbReference>
<dbReference type="GO" id="GO:0016874">
    <property type="term" value="F:ligase activity"/>
    <property type="evidence" value="ECO:0007669"/>
    <property type="project" value="UniProtKB-KW"/>
</dbReference>
<dbReference type="InterPro" id="IPR036291">
    <property type="entry name" value="NAD(P)-bd_dom_sf"/>
</dbReference>
<dbReference type="SUPFAM" id="SSF52210">
    <property type="entry name" value="Succinyl-CoA synthetase domains"/>
    <property type="match status" value="2"/>
</dbReference>
<sequence length="702" mass="71978">MTQAAIEALLRPRSVTILGASDRSRWSCTAFDNLRQGGFAGTVQLVNRRGGSVHGQAAAQSVAALGEAPDLGLVLLPAEAVAEAVRDLGAAGARSAVILTSGFAELGDAGAAVQREVAEAAGRAGVRLLGPNSLGFINFADGVCAWTTPVRAPTRREGVAIVSQSGATAYFLATLAWRHDVGLSHVVATGNEADLDLAAVALSLLRQPATKSLALFIETLRDPAGFLALAEAALAARKPLVVLKVGTSEVTAKSALAHTGALVGDDRVFDGICAQYGIVRARSVEELLTTADVMGRAGPLRPGGLGIVSNSGGICEIAADSAAARGLVLPELAPEAAAALRETIPGFATPHNPLDLTGAITPEQCEAVVEIVAAQPALAAVLCPYYEVPTEQADMSERLSGLHAALAAGLTRAPVPGFVVSYTATHLTPLSKRIVAETGMPYLACGLDLAVTALAGSARWSGRLRQPPAAVRVAPAPEAERPRSEHAALQVLARHGVPVVPVVLARDAEQAVRAAAAQEGEVVLKIASPDIGHKSDMGGVALGLRGAEAVRTAHDRLRAAALAHAPEAVVEGVLVAPMRPRGIELFVGVTRDPQWGAVLAVGLGGVWVEVLKDVALRLLPVDADEVRRMLESLCGAAMLAGQRGVPAADLDAVAGAIARIGDAALAFGPELVALDVNPLWVRGGQVEALDALCVWQDGEEGA</sequence>
<dbReference type="EMBL" id="JACTNG010000014">
    <property type="protein sequence ID" value="MBO1081305.1"/>
    <property type="molecule type" value="Genomic_DNA"/>
</dbReference>
<dbReference type="InterPro" id="IPR043938">
    <property type="entry name" value="Ligase_CoA_dom"/>
</dbReference>
<dbReference type="Pfam" id="PF13607">
    <property type="entry name" value="Succ_CoA_lig"/>
    <property type="match status" value="1"/>
</dbReference>
<evidence type="ECO:0000259" key="2">
    <source>
        <dbReference type="SMART" id="SM00881"/>
    </source>
</evidence>
<comment type="caution">
    <text evidence="3">The sequence shown here is derived from an EMBL/GenBank/DDBJ whole genome shotgun (WGS) entry which is preliminary data.</text>
</comment>
<reference evidence="3 4" key="1">
    <citation type="submission" date="2020-09" db="EMBL/GenBank/DDBJ databases">
        <title>Roseomonas.</title>
        <authorList>
            <person name="Zhu W."/>
        </authorList>
    </citation>
    <scope>NUCLEOTIDE SEQUENCE [LARGE SCALE GENOMIC DNA]</scope>
    <source>
        <strain evidence="3 4">573</strain>
    </source>
</reference>
<accession>A0ABS3KWG8</accession>
<keyword evidence="3" id="KW-0436">Ligase</keyword>
<evidence type="ECO:0000313" key="4">
    <source>
        <dbReference type="Proteomes" id="UP001518989"/>
    </source>
</evidence>
<organism evidence="3 4">
    <name type="scientific">Roseomonas haemaphysalidis</name>
    <dbReference type="NCBI Taxonomy" id="2768162"/>
    <lineage>
        <taxon>Bacteria</taxon>
        <taxon>Pseudomonadati</taxon>
        <taxon>Pseudomonadota</taxon>
        <taxon>Alphaproteobacteria</taxon>
        <taxon>Acetobacterales</taxon>
        <taxon>Roseomonadaceae</taxon>
        <taxon>Roseomonas</taxon>
    </lineage>
</organism>
<dbReference type="PANTHER" id="PTHR42793">
    <property type="entry name" value="COA BINDING DOMAIN CONTAINING PROTEIN"/>
    <property type="match status" value="1"/>
</dbReference>
<gene>
    <name evidence="3" type="ORF">IAI61_19920</name>
</gene>
<keyword evidence="4" id="KW-1185">Reference proteome</keyword>
<dbReference type="PANTHER" id="PTHR42793:SF4">
    <property type="entry name" value="BLL6376 PROTEIN"/>
    <property type="match status" value="1"/>
</dbReference>
<evidence type="ECO:0000313" key="3">
    <source>
        <dbReference type="EMBL" id="MBO1081305.1"/>
    </source>
</evidence>
<dbReference type="RefSeq" id="WP_207419484.1">
    <property type="nucleotide sequence ID" value="NZ_CP061177.1"/>
</dbReference>
<keyword evidence="1" id="KW-0816">Tricarboxylic acid cycle</keyword>
<dbReference type="SUPFAM" id="SSF51735">
    <property type="entry name" value="NAD(P)-binding Rossmann-fold domains"/>
    <property type="match status" value="1"/>
</dbReference>
<evidence type="ECO:0000256" key="1">
    <source>
        <dbReference type="ARBA" id="ARBA00022532"/>
    </source>
</evidence>
<dbReference type="SUPFAM" id="SSF56059">
    <property type="entry name" value="Glutathione synthetase ATP-binding domain-like"/>
    <property type="match status" value="1"/>
</dbReference>
<dbReference type="InterPro" id="IPR003781">
    <property type="entry name" value="CoA-bd"/>
</dbReference>
<dbReference type="Gene3D" id="3.40.50.261">
    <property type="entry name" value="Succinyl-CoA synthetase domains"/>
    <property type="match status" value="2"/>
</dbReference>
<dbReference type="Pfam" id="PF13380">
    <property type="entry name" value="CoA_binding_2"/>
    <property type="match status" value="1"/>
</dbReference>
<feature type="domain" description="CoA-binding" evidence="2">
    <location>
        <begin position="9"/>
        <end position="103"/>
    </location>
</feature>
<dbReference type="InterPro" id="IPR016102">
    <property type="entry name" value="Succinyl-CoA_synth-like"/>
</dbReference>
<protein>
    <submittedName>
        <fullName evidence="3">Acetate--CoA ligase family protein</fullName>
    </submittedName>
</protein>
<dbReference type="Gene3D" id="3.30.470.20">
    <property type="entry name" value="ATP-grasp fold, B domain"/>
    <property type="match status" value="1"/>
</dbReference>
<dbReference type="SMART" id="SM00881">
    <property type="entry name" value="CoA_binding"/>
    <property type="match status" value="1"/>
</dbReference>
<dbReference type="Pfam" id="PF19045">
    <property type="entry name" value="Ligase_CoA_2"/>
    <property type="match status" value="1"/>
</dbReference>
<proteinExistence type="predicted"/>
<dbReference type="InterPro" id="IPR032875">
    <property type="entry name" value="Succ_CoA_lig_flav_dom"/>
</dbReference>
<dbReference type="Gene3D" id="3.30.1490.20">
    <property type="entry name" value="ATP-grasp fold, A domain"/>
    <property type="match status" value="1"/>
</dbReference>
<name>A0ABS3KWG8_9PROT</name>
<dbReference type="Proteomes" id="UP001518989">
    <property type="component" value="Unassembled WGS sequence"/>
</dbReference>
<dbReference type="InterPro" id="IPR013815">
    <property type="entry name" value="ATP_grasp_subdomain_1"/>
</dbReference>